<dbReference type="InterPro" id="IPR000515">
    <property type="entry name" value="MetI-like"/>
</dbReference>
<dbReference type="Pfam" id="PF00528">
    <property type="entry name" value="BPD_transp_1"/>
    <property type="match status" value="1"/>
</dbReference>
<dbReference type="GO" id="GO:0005886">
    <property type="term" value="C:plasma membrane"/>
    <property type="evidence" value="ECO:0007669"/>
    <property type="project" value="UniProtKB-SubCell"/>
</dbReference>
<gene>
    <name evidence="9" type="ORF">CDQ84_03515</name>
</gene>
<evidence type="ECO:0000256" key="4">
    <source>
        <dbReference type="ARBA" id="ARBA00022692"/>
    </source>
</evidence>
<dbReference type="GO" id="GO:0055085">
    <property type="term" value="P:transmembrane transport"/>
    <property type="evidence" value="ECO:0007669"/>
    <property type="project" value="InterPro"/>
</dbReference>
<dbReference type="Proteomes" id="UP000236151">
    <property type="component" value="Unassembled WGS sequence"/>
</dbReference>
<proteinExistence type="inferred from homology"/>
<feature type="transmembrane region" description="Helical" evidence="7">
    <location>
        <begin position="272"/>
        <end position="298"/>
    </location>
</feature>
<feature type="transmembrane region" description="Helical" evidence="7">
    <location>
        <begin position="230"/>
        <end position="252"/>
    </location>
</feature>
<dbReference type="InterPro" id="IPR035906">
    <property type="entry name" value="MetI-like_sf"/>
</dbReference>
<feature type="transmembrane region" description="Helical" evidence="7">
    <location>
        <begin position="100"/>
        <end position="121"/>
    </location>
</feature>
<feature type="domain" description="ABC transmembrane type-1" evidence="8">
    <location>
        <begin position="94"/>
        <end position="295"/>
    </location>
</feature>
<keyword evidence="3" id="KW-1003">Cell membrane</keyword>
<keyword evidence="10" id="KW-1185">Reference proteome</keyword>
<feature type="transmembrane region" description="Helical" evidence="7">
    <location>
        <begin position="9"/>
        <end position="30"/>
    </location>
</feature>
<dbReference type="PANTHER" id="PTHR30465">
    <property type="entry name" value="INNER MEMBRANE ABC TRANSPORTER"/>
    <property type="match status" value="1"/>
</dbReference>
<evidence type="ECO:0000313" key="9">
    <source>
        <dbReference type="EMBL" id="PNU00958.1"/>
    </source>
</evidence>
<evidence type="ECO:0000256" key="3">
    <source>
        <dbReference type="ARBA" id="ARBA00022475"/>
    </source>
</evidence>
<evidence type="ECO:0000313" key="10">
    <source>
        <dbReference type="Proteomes" id="UP000236151"/>
    </source>
</evidence>
<dbReference type="InterPro" id="IPR045621">
    <property type="entry name" value="BPD_transp_1_N"/>
</dbReference>
<dbReference type="KEGG" id="cthd:CDO33_00865"/>
<name>A0A2K2FQ97_9CLOT</name>
<evidence type="ECO:0000256" key="7">
    <source>
        <dbReference type="RuleBase" id="RU363032"/>
    </source>
</evidence>
<comment type="similarity">
    <text evidence="7">Belongs to the binding-protein-dependent transport system permease family.</text>
</comment>
<evidence type="ECO:0000256" key="2">
    <source>
        <dbReference type="ARBA" id="ARBA00022448"/>
    </source>
</evidence>
<dbReference type="Gene3D" id="1.10.3720.10">
    <property type="entry name" value="MetI-like"/>
    <property type="match status" value="1"/>
</dbReference>
<keyword evidence="5 7" id="KW-1133">Transmembrane helix</keyword>
<reference evidence="9 10" key="1">
    <citation type="submission" date="2017-06" db="EMBL/GenBank/DDBJ databases">
        <title>Investigating the central metabolism of Clostridium thermosuccinogenes.</title>
        <authorList>
            <person name="Koendjbiharie J.G."/>
            <person name="van Kranenburg R."/>
        </authorList>
    </citation>
    <scope>NUCLEOTIDE SEQUENCE [LARGE SCALE GENOMIC DNA]</scope>
    <source>
        <strain evidence="9 10">DSM 5806</strain>
    </source>
</reference>
<dbReference type="OrthoDB" id="9773221at2"/>
<feature type="transmembrane region" description="Helical" evidence="7">
    <location>
        <begin position="172"/>
        <end position="191"/>
    </location>
</feature>
<organism evidence="9 10">
    <name type="scientific">Clostridium thermosuccinogenes</name>
    <dbReference type="NCBI Taxonomy" id="84032"/>
    <lineage>
        <taxon>Bacteria</taxon>
        <taxon>Bacillati</taxon>
        <taxon>Bacillota</taxon>
        <taxon>Clostridia</taxon>
        <taxon>Eubacteriales</taxon>
        <taxon>Clostridiaceae</taxon>
        <taxon>Clostridium</taxon>
    </lineage>
</organism>
<comment type="caution">
    <text evidence="9">The sequence shown here is derived from an EMBL/GenBank/DDBJ whole genome shotgun (WGS) entry which is preliminary data.</text>
</comment>
<accession>A0A2K2FQ97</accession>
<protein>
    <submittedName>
        <fullName evidence="9">Peptide ABC transporter permease</fullName>
    </submittedName>
</protein>
<dbReference type="PROSITE" id="PS50928">
    <property type="entry name" value="ABC_TM1"/>
    <property type="match status" value="1"/>
</dbReference>
<evidence type="ECO:0000259" key="8">
    <source>
        <dbReference type="PROSITE" id="PS50928"/>
    </source>
</evidence>
<dbReference type="SUPFAM" id="SSF161098">
    <property type="entry name" value="MetI-like"/>
    <property type="match status" value="1"/>
</dbReference>
<evidence type="ECO:0000256" key="1">
    <source>
        <dbReference type="ARBA" id="ARBA00004651"/>
    </source>
</evidence>
<feature type="transmembrane region" description="Helical" evidence="7">
    <location>
        <begin position="133"/>
        <end position="160"/>
    </location>
</feature>
<dbReference type="RefSeq" id="WP_103080340.1">
    <property type="nucleotide sequence ID" value="NZ_CP021850.1"/>
</dbReference>
<keyword evidence="2 7" id="KW-0813">Transport</keyword>
<keyword evidence="4 7" id="KW-0812">Transmembrane</keyword>
<keyword evidence="6 7" id="KW-0472">Membrane</keyword>
<evidence type="ECO:0000256" key="6">
    <source>
        <dbReference type="ARBA" id="ARBA00023136"/>
    </source>
</evidence>
<sequence>MYRYILKRIAFALVTLFFIVTITFFLMHAVPGGPFTGEKTLKPEILENLNKKYGLDKPLVVQYGNYLLSLIKLDLGPSYSQIGTSVNEIISRSFPTSAKLGGAAVILALLMGIPMGVLAALKRGHWQDRVIMLIATIGIAVPGFVIATVGMIIFGVNLRWLPIVGLKSIKHYILPSISLAFFPAAFIARMMRTSMLEVINQDYIRTARAKGLSSFLVVFKHALKNSILPIVTYIGPLMAGIMTGSFVVEKIFTIPGLGRYFINSITNRDYSVIMGVTIFYGALLILMTLVVDIIYVFIDPRIKLQK</sequence>
<dbReference type="CDD" id="cd06261">
    <property type="entry name" value="TM_PBP2"/>
    <property type="match status" value="1"/>
</dbReference>
<dbReference type="AlphaFoldDB" id="A0A2K2FQ97"/>
<evidence type="ECO:0000256" key="5">
    <source>
        <dbReference type="ARBA" id="ARBA00022989"/>
    </source>
</evidence>
<dbReference type="EMBL" id="NIOJ01000005">
    <property type="protein sequence ID" value="PNU00958.1"/>
    <property type="molecule type" value="Genomic_DNA"/>
</dbReference>
<dbReference type="PANTHER" id="PTHR30465:SF74">
    <property type="entry name" value="OLIGOPEPTIDE TRANSPORT SYSTEM PERMEASE PROTEIN OPPB"/>
    <property type="match status" value="1"/>
</dbReference>
<comment type="subcellular location">
    <subcellularLocation>
        <location evidence="1 7">Cell membrane</location>
        <topology evidence="1 7">Multi-pass membrane protein</topology>
    </subcellularLocation>
</comment>
<dbReference type="Pfam" id="PF19300">
    <property type="entry name" value="BPD_transp_1_N"/>
    <property type="match status" value="1"/>
</dbReference>